<evidence type="ECO:0000313" key="1">
    <source>
        <dbReference type="EMBL" id="EHR37168.1"/>
    </source>
</evidence>
<dbReference type="HOGENOM" id="CLU_044146_1_3_9"/>
<dbReference type="RefSeq" id="WP_006308756.1">
    <property type="nucleotide sequence ID" value="NZ_JH601133.1"/>
</dbReference>
<protein>
    <submittedName>
        <fullName evidence="1">Cof-like hydrolase</fullName>
    </submittedName>
</protein>
<accession>H3NIP0</accession>
<dbReference type="PANTHER" id="PTHR10000">
    <property type="entry name" value="PHOSPHOSERINE PHOSPHATASE"/>
    <property type="match status" value="1"/>
</dbReference>
<dbReference type="SFLD" id="SFLDG01140">
    <property type="entry name" value="C2.B:_Phosphomannomutase_and_P"/>
    <property type="match status" value="1"/>
</dbReference>
<dbReference type="PANTHER" id="PTHR10000:SF55">
    <property type="entry name" value="5-AMINO-6-(5-PHOSPHO-D-RIBITYLAMINO)URACIL PHOSPHATASE YCSE"/>
    <property type="match status" value="1"/>
</dbReference>
<dbReference type="AlphaFoldDB" id="H3NIP0"/>
<dbReference type="eggNOG" id="COG0561">
    <property type="taxonomic scope" value="Bacteria"/>
</dbReference>
<dbReference type="SUPFAM" id="SSF56784">
    <property type="entry name" value="HAD-like"/>
    <property type="match status" value="1"/>
</dbReference>
<dbReference type="InterPro" id="IPR023214">
    <property type="entry name" value="HAD_sf"/>
</dbReference>
<comment type="caution">
    <text evidence="1">The sequence shown here is derived from an EMBL/GenBank/DDBJ whole genome shotgun (WGS) entry which is preliminary data.</text>
</comment>
<dbReference type="Gene3D" id="3.30.1240.10">
    <property type="match status" value="1"/>
</dbReference>
<dbReference type="GO" id="GO:0000287">
    <property type="term" value="F:magnesium ion binding"/>
    <property type="evidence" value="ECO:0007669"/>
    <property type="project" value="TreeGrafter"/>
</dbReference>
<keyword evidence="1" id="KW-0378">Hydrolase</keyword>
<dbReference type="STRING" id="883113.HMPREF9708_00729"/>
<dbReference type="GO" id="GO:0016791">
    <property type="term" value="F:phosphatase activity"/>
    <property type="evidence" value="ECO:0007669"/>
    <property type="project" value="UniProtKB-ARBA"/>
</dbReference>
<organism evidence="1 2">
    <name type="scientific">Facklamia languida CCUG 37842</name>
    <dbReference type="NCBI Taxonomy" id="883113"/>
    <lineage>
        <taxon>Bacteria</taxon>
        <taxon>Bacillati</taxon>
        <taxon>Bacillota</taxon>
        <taxon>Bacilli</taxon>
        <taxon>Lactobacillales</taxon>
        <taxon>Aerococcaceae</taxon>
        <taxon>Facklamia</taxon>
    </lineage>
</organism>
<dbReference type="CDD" id="cd07516">
    <property type="entry name" value="HAD_Pase"/>
    <property type="match status" value="1"/>
</dbReference>
<dbReference type="Gene3D" id="3.40.50.1000">
    <property type="entry name" value="HAD superfamily/HAD-like"/>
    <property type="match status" value="1"/>
</dbReference>
<dbReference type="Pfam" id="PF08282">
    <property type="entry name" value="Hydrolase_3"/>
    <property type="match status" value="1"/>
</dbReference>
<dbReference type="InterPro" id="IPR000150">
    <property type="entry name" value="Cof"/>
</dbReference>
<dbReference type="NCBIfam" id="TIGR01484">
    <property type="entry name" value="HAD-SF-IIB"/>
    <property type="match status" value="1"/>
</dbReference>
<dbReference type="InterPro" id="IPR036412">
    <property type="entry name" value="HAD-like_sf"/>
</dbReference>
<dbReference type="EMBL" id="AGEG01000009">
    <property type="protein sequence ID" value="EHR37168.1"/>
    <property type="molecule type" value="Genomic_DNA"/>
</dbReference>
<evidence type="ECO:0000313" key="2">
    <source>
        <dbReference type="Proteomes" id="UP000006190"/>
    </source>
</evidence>
<name>H3NIP0_9LACT</name>
<dbReference type="OrthoDB" id="9806027at2"/>
<dbReference type="GO" id="GO:0005829">
    <property type="term" value="C:cytosol"/>
    <property type="evidence" value="ECO:0007669"/>
    <property type="project" value="TreeGrafter"/>
</dbReference>
<proteinExistence type="predicted"/>
<gene>
    <name evidence="1" type="ORF">HMPREF9708_00729</name>
</gene>
<reference evidence="1 2" key="1">
    <citation type="submission" date="2012-01" db="EMBL/GenBank/DDBJ databases">
        <title>The Genome Sequence of Facklamia languida CCUG 37842.</title>
        <authorList>
            <consortium name="The Broad Institute Genome Sequencing Platform"/>
            <person name="Earl A."/>
            <person name="Ward D."/>
            <person name="Feldgarden M."/>
            <person name="Gevers D."/>
            <person name="Huys G."/>
            <person name="Young S.K."/>
            <person name="Zeng Q."/>
            <person name="Gargeya S."/>
            <person name="Fitzgerald M."/>
            <person name="Haas B."/>
            <person name="Abouelleil A."/>
            <person name="Alvarado L."/>
            <person name="Arachchi H.M."/>
            <person name="Berlin A."/>
            <person name="Chapman S.B."/>
            <person name="Gearin G."/>
            <person name="Goldberg J."/>
            <person name="Griggs A."/>
            <person name="Gujja S."/>
            <person name="Hansen M."/>
            <person name="Heiman D."/>
            <person name="Howarth C."/>
            <person name="Larimer J."/>
            <person name="Lui A."/>
            <person name="MacDonald P.J.P."/>
            <person name="McCowen C."/>
            <person name="Montmayeur A."/>
            <person name="Murphy C."/>
            <person name="Neiman D."/>
            <person name="Pearson M."/>
            <person name="Priest M."/>
            <person name="Roberts A."/>
            <person name="Saif S."/>
            <person name="Shea T."/>
            <person name="Sisk P."/>
            <person name="Stolte C."/>
            <person name="Sykes S."/>
            <person name="Wortman J."/>
            <person name="Nusbaum C."/>
            <person name="Birren B."/>
        </authorList>
    </citation>
    <scope>NUCLEOTIDE SEQUENCE [LARGE SCALE GENOMIC DNA]</scope>
    <source>
        <strain evidence="1 2">CCUG 37842</strain>
    </source>
</reference>
<sequence length="278" mass="30762">MIKLFASDLDGTLLGKDHQITPGNAQAVHDLQASGIDFIVATGRDLYSCRKLLAAANIQCDVIVLNGAAIYNRDDQLIFQQGLDVAVTQALVKDLNQRQLDYSIMGATHFYVRNIQDFYNRLMTTLHEDPQAETTNAQLRDQFGMVKSLDDYSLDQDPPFKLMVMSKQAAALEAFKAEWQDEASLDITSSGPDNLEITHHLAQKGLAIQRYLQNKDYGLDQVASIGDSLNDRSMLQMTGYSYAMSNASSAVKQLAKDLAAPHDEDGVAQVIQMILSNR</sequence>
<dbReference type="PATRIC" id="fig|883113.3.peg.727"/>
<dbReference type="SFLD" id="SFLDS00003">
    <property type="entry name" value="Haloacid_Dehalogenase"/>
    <property type="match status" value="1"/>
</dbReference>
<dbReference type="NCBIfam" id="TIGR00099">
    <property type="entry name" value="Cof-subfamily"/>
    <property type="match status" value="1"/>
</dbReference>
<dbReference type="InterPro" id="IPR006379">
    <property type="entry name" value="HAD-SF_hydro_IIB"/>
</dbReference>
<keyword evidence="2" id="KW-1185">Reference proteome</keyword>
<dbReference type="Proteomes" id="UP000006190">
    <property type="component" value="Unassembled WGS sequence"/>
</dbReference>